<dbReference type="Proteomes" id="UP000193675">
    <property type="component" value="Unassembled WGS sequence"/>
</dbReference>
<accession>A0A1X0ZM55</accession>
<gene>
    <name evidence="3" type="ORF">B7H17_26330</name>
</gene>
<dbReference type="OrthoDB" id="6911756at2"/>
<comment type="caution">
    <text evidence="3">The sequence shown here is derived from an EMBL/GenBank/DDBJ whole genome shotgun (WGS) entry which is preliminary data.</text>
</comment>
<evidence type="ECO:0000313" key="4">
    <source>
        <dbReference type="Proteomes" id="UP000193675"/>
    </source>
</evidence>
<proteinExistence type="predicted"/>
<dbReference type="GO" id="GO:0003677">
    <property type="term" value="F:DNA binding"/>
    <property type="evidence" value="ECO:0007669"/>
    <property type="project" value="InterPro"/>
</dbReference>
<name>A0A1X0ZM55_PSEPU</name>
<feature type="region of interest" description="Disordered" evidence="1">
    <location>
        <begin position="72"/>
        <end position="105"/>
    </location>
</feature>
<organism evidence="3 4">
    <name type="scientific">Pseudomonas putida</name>
    <name type="common">Arthrobacter siderocapsulatus</name>
    <dbReference type="NCBI Taxonomy" id="303"/>
    <lineage>
        <taxon>Bacteria</taxon>
        <taxon>Pseudomonadati</taxon>
        <taxon>Pseudomonadota</taxon>
        <taxon>Gammaproteobacteria</taxon>
        <taxon>Pseudomonadales</taxon>
        <taxon>Pseudomonadaceae</taxon>
        <taxon>Pseudomonas</taxon>
    </lineage>
</organism>
<protein>
    <recommendedName>
        <fullName evidence="2">Helix-turn-helix domain-containing protein</fullName>
    </recommendedName>
</protein>
<sequence>MSLRLISVTQAAEMLGIGRSTAYRLAKAGTIPCVRGFGPLRVHYQKLVQMIEAGIPDTLAAAGVVSEERICRTKEEGRGGSATPRQTERMLDALLAPRTTQQPRP</sequence>
<dbReference type="AlphaFoldDB" id="A0A1X0ZM55"/>
<reference evidence="3 4" key="1">
    <citation type="submission" date="2017-04" db="EMBL/GenBank/DDBJ databases">
        <title>Presence of VIM-2 positive Pseudomonas species in chickens and their surrounding environment.</title>
        <authorList>
            <person name="Zhang R."/>
        </authorList>
    </citation>
    <scope>NUCLEOTIDE SEQUENCE [LARGE SCALE GENOMIC DNA]</scope>
    <source>
        <strain evidence="3 4">DZ-C18</strain>
    </source>
</reference>
<dbReference type="RefSeq" id="WP_084859346.1">
    <property type="nucleotide sequence ID" value="NZ_NBWC01000056.1"/>
</dbReference>
<dbReference type="InterPro" id="IPR010093">
    <property type="entry name" value="SinI_DNA-bd"/>
</dbReference>
<evidence type="ECO:0000313" key="3">
    <source>
        <dbReference type="EMBL" id="ORL58056.1"/>
    </source>
</evidence>
<feature type="domain" description="Helix-turn-helix" evidence="2">
    <location>
        <begin position="6"/>
        <end position="53"/>
    </location>
</feature>
<dbReference type="EMBL" id="NBWC01000056">
    <property type="protein sequence ID" value="ORL58056.1"/>
    <property type="molecule type" value="Genomic_DNA"/>
</dbReference>
<dbReference type="InterPro" id="IPR041657">
    <property type="entry name" value="HTH_17"/>
</dbReference>
<evidence type="ECO:0000259" key="2">
    <source>
        <dbReference type="Pfam" id="PF12728"/>
    </source>
</evidence>
<dbReference type="NCBIfam" id="TIGR01764">
    <property type="entry name" value="excise"/>
    <property type="match status" value="1"/>
</dbReference>
<evidence type="ECO:0000256" key="1">
    <source>
        <dbReference type="SAM" id="MobiDB-lite"/>
    </source>
</evidence>
<dbReference type="Pfam" id="PF12728">
    <property type="entry name" value="HTH_17"/>
    <property type="match status" value="1"/>
</dbReference>